<evidence type="ECO:0000256" key="2">
    <source>
        <dbReference type="ARBA" id="ARBA00022692"/>
    </source>
</evidence>
<protein>
    <recommendedName>
        <fullName evidence="7">Thioredoxin domain-containing protein</fullName>
    </recommendedName>
</protein>
<dbReference type="PRINTS" id="PR00421">
    <property type="entry name" value="THIOREDOXIN"/>
</dbReference>
<dbReference type="SUPFAM" id="SSF52833">
    <property type="entry name" value="Thioredoxin-like"/>
    <property type="match status" value="1"/>
</dbReference>
<dbReference type="InterPro" id="IPR036249">
    <property type="entry name" value="Thioredoxin-like_sf"/>
</dbReference>
<keyword evidence="2 6" id="KW-0812">Transmembrane</keyword>
<evidence type="ECO:0000256" key="5">
    <source>
        <dbReference type="SAM" id="MobiDB-lite"/>
    </source>
</evidence>
<evidence type="ECO:0000313" key="9">
    <source>
        <dbReference type="Proteomes" id="UP001437256"/>
    </source>
</evidence>
<keyword evidence="4 6" id="KW-0472">Membrane</keyword>
<comment type="subcellular location">
    <subcellularLocation>
        <location evidence="1">Membrane</location>
        <topology evidence="1">Single-pass membrane protein</topology>
    </subcellularLocation>
</comment>
<dbReference type="InterPro" id="IPR052250">
    <property type="entry name" value="PDI_TMX3"/>
</dbReference>
<dbReference type="Proteomes" id="UP001437256">
    <property type="component" value="Unassembled WGS sequence"/>
</dbReference>
<reference evidence="8 9" key="1">
    <citation type="submission" date="2024-05" db="EMBL/GenBank/DDBJ databases">
        <title>A draft genome resource for the thread blight pathogen Marasmius tenuissimus strain MS-2.</title>
        <authorList>
            <person name="Yulfo-Soto G.E."/>
            <person name="Baruah I.K."/>
            <person name="Amoako-Attah I."/>
            <person name="Bukari Y."/>
            <person name="Meinhardt L.W."/>
            <person name="Bailey B.A."/>
            <person name="Cohen S.P."/>
        </authorList>
    </citation>
    <scope>NUCLEOTIDE SEQUENCE [LARGE SCALE GENOMIC DNA]</scope>
    <source>
        <strain evidence="8 9">MS-2</strain>
    </source>
</reference>
<dbReference type="EMBL" id="JBBXMP010000040">
    <property type="protein sequence ID" value="KAL0065986.1"/>
    <property type="molecule type" value="Genomic_DNA"/>
</dbReference>
<evidence type="ECO:0000256" key="3">
    <source>
        <dbReference type="ARBA" id="ARBA00022989"/>
    </source>
</evidence>
<dbReference type="Pfam" id="PF00085">
    <property type="entry name" value="Thioredoxin"/>
    <property type="match status" value="1"/>
</dbReference>
<evidence type="ECO:0000313" key="8">
    <source>
        <dbReference type="EMBL" id="KAL0065986.1"/>
    </source>
</evidence>
<keyword evidence="3 6" id="KW-1133">Transmembrane helix</keyword>
<evidence type="ECO:0000256" key="6">
    <source>
        <dbReference type="SAM" id="Phobius"/>
    </source>
</evidence>
<name>A0ABR2ZY31_9AGAR</name>
<dbReference type="Gene3D" id="3.40.30.10">
    <property type="entry name" value="Glutaredoxin"/>
    <property type="match status" value="2"/>
</dbReference>
<dbReference type="InterPro" id="IPR013766">
    <property type="entry name" value="Thioredoxin_domain"/>
</dbReference>
<organism evidence="8 9">
    <name type="scientific">Marasmius tenuissimus</name>
    <dbReference type="NCBI Taxonomy" id="585030"/>
    <lineage>
        <taxon>Eukaryota</taxon>
        <taxon>Fungi</taxon>
        <taxon>Dikarya</taxon>
        <taxon>Basidiomycota</taxon>
        <taxon>Agaricomycotina</taxon>
        <taxon>Agaricomycetes</taxon>
        <taxon>Agaricomycetidae</taxon>
        <taxon>Agaricales</taxon>
        <taxon>Marasmiineae</taxon>
        <taxon>Marasmiaceae</taxon>
        <taxon>Marasmius</taxon>
    </lineage>
</organism>
<dbReference type="PANTHER" id="PTHR46426">
    <property type="entry name" value="PROTEIN DISULFIDE-ISOMERASE TMX3"/>
    <property type="match status" value="1"/>
</dbReference>
<gene>
    <name evidence="8" type="ORF">AAF712_006975</name>
</gene>
<evidence type="ECO:0000256" key="1">
    <source>
        <dbReference type="ARBA" id="ARBA00004167"/>
    </source>
</evidence>
<accession>A0ABR2ZY31</accession>
<feature type="transmembrane region" description="Helical" evidence="6">
    <location>
        <begin position="455"/>
        <end position="473"/>
    </location>
</feature>
<dbReference type="PANTHER" id="PTHR46426:SF1">
    <property type="entry name" value="PROTEIN DISULFIDE-ISOMERASE TMX3"/>
    <property type="match status" value="1"/>
</dbReference>
<evidence type="ECO:0000259" key="7">
    <source>
        <dbReference type="PROSITE" id="PS51352"/>
    </source>
</evidence>
<proteinExistence type="predicted"/>
<evidence type="ECO:0000256" key="4">
    <source>
        <dbReference type="ARBA" id="ARBA00023136"/>
    </source>
</evidence>
<sequence>MYGDGKFLEQFRKAREPELLRAFMKKHAKPDAESEPEFHEEKTQAVEEVARKPPTRRPVNPTGEVLILDPINFERAIANGPIWIKFYAPWCGHCKKLAPAWKQLAKELQNKLTIAEVDCQAHEALCTSQGVPGFPSLMIYAGDSKTEYSGGRKLEQLKSFAEKATKETTKAVSAADLQNYVKEKHVIYVLLHPSSASGIIPALSPAFLSLLGSPTILTVQDPPDSLLTRFSIHDTSPSKWHLVALKDHDMDAPASVYTSSASEASLTKAVNREPVLEWLMANRLPTTVELTRDTFQSVMNAPNKPLVVIAAVTEENAHMVRDKMLEIGLKWRASTWGTGIAKGVRGDRPVVFAVMDVEQWKDWMKSMYSVKPKKTTDLGEVDVVVADHQELIYYNTDVSGSPITLTSPDSVFSALHGVVNGQTKFLHSENFIERLARYLNKKLTAVEHYIVNNPMHALLIVCAAIGLIIMGIRKALSDDNMNRDFGREKIGRMD</sequence>
<feature type="domain" description="Thioredoxin" evidence="7">
    <location>
        <begin position="46"/>
        <end position="166"/>
    </location>
</feature>
<feature type="region of interest" description="Disordered" evidence="5">
    <location>
        <begin position="26"/>
        <end position="57"/>
    </location>
</feature>
<dbReference type="PROSITE" id="PS51352">
    <property type="entry name" value="THIOREDOXIN_2"/>
    <property type="match status" value="1"/>
</dbReference>
<comment type="caution">
    <text evidence="8">The sequence shown here is derived from an EMBL/GenBank/DDBJ whole genome shotgun (WGS) entry which is preliminary data.</text>
</comment>
<feature type="compositionally biased region" description="Basic and acidic residues" evidence="5">
    <location>
        <begin position="29"/>
        <end position="51"/>
    </location>
</feature>
<keyword evidence="9" id="KW-1185">Reference proteome</keyword>